<dbReference type="InterPro" id="IPR013112">
    <property type="entry name" value="FAD-bd_8"/>
</dbReference>
<dbReference type="PROSITE" id="PS51384">
    <property type="entry name" value="FAD_FR"/>
    <property type="match status" value="1"/>
</dbReference>
<keyword evidence="6 10" id="KW-1133">Transmembrane helix</keyword>
<dbReference type="KEGG" id="trg:TRUGW13939_09733"/>
<proteinExistence type="inferred from homology"/>
<dbReference type="Pfam" id="PF08022">
    <property type="entry name" value="FAD_binding_8"/>
    <property type="match status" value="1"/>
</dbReference>
<gene>
    <name evidence="12" type="ORF">TRUGW13939_09733</name>
</gene>
<dbReference type="RefSeq" id="XP_035348746.1">
    <property type="nucleotide sequence ID" value="XM_035492853.1"/>
</dbReference>
<dbReference type="PANTHER" id="PTHR32361:SF26">
    <property type="entry name" value="FAD-BINDING 8 DOMAIN-CONTAINING PROTEIN-RELATED"/>
    <property type="match status" value="1"/>
</dbReference>
<evidence type="ECO:0000256" key="8">
    <source>
        <dbReference type="ARBA" id="ARBA00023065"/>
    </source>
</evidence>
<evidence type="ECO:0000256" key="6">
    <source>
        <dbReference type="ARBA" id="ARBA00022989"/>
    </source>
</evidence>
<keyword evidence="7" id="KW-0560">Oxidoreductase</keyword>
<dbReference type="InterPro" id="IPR013121">
    <property type="entry name" value="Fe_red_NAD-bd_6"/>
</dbReference>
<feature type="domain" description="FAD-binding FR-type" evidence="11">
    <location>
        <begin position="146"/>
        <end position="290"/>
    </location>
</feature>
<evidence type="ECO:0000256" key="3">
    <source>
        <dbReference type="ARBA" id="ARBA00022448"/>
    </source>
</evidence>
<evidence type="ECO:0000259" key="11">
    <source>
        <dbReference type="PROSITE" id="PS51384"/>
    </source>
</evidence>
<dbReference type="InterPro" id="IPR051410">
    <property type="entry name" value="Ferric/Cupric_Reductase"/>
</dbReference>
<evidence type="ECO:0000256" key="2">
    <source>
        <dbReference type="ARBA" id="ARBA00006278"/>
    </source>
</evidence>
<dbReference type="Pfam" id="PF01794">
    <property type="entry name" value="Ferric_reduct"/>
    <property type="match status" value="1"/>
</dbReference>
<dbReference type="AlphaFoldDB" id="A0A7H8R858"/>
<evidence type="ECO:0000256" key="10">
    <source>
        <dbReference type="SAM" id="Phobius"/>
    </source>
</evidence>
<dbReference type="GO" id="GO:0000293">
    <property type="term" value="F:ferric-chelate reductase activity"/>
    <property type="evidence" value="ECO:0007669"/>
    <property type="project" value="UniProtKB-ARBA"/>
</dbReference>
<feature type="transmembrane region" description="Helical" evidence="10">
    <location>
        <begin position="91"/>
        <end position="111"/>
    </location>
</feature>
<sequence length="411" mass="46574">MLINLIPLSLGGRVNWICWLLNIDPCQLRRIHQWIGFIAAVEGTAHVILSVFQNIDQLRETVSAADILTGSSLALILMSLFPLFRKKSYESFSIIHVTGSVLLVGTLWHHVIGSSPFQKPRVYLLIVTSIWLVDQILRLGCLLYRSLPHRGVGNKATLVAFPDTTHICVKLSAPWNFRPGQYVYLTIPRASKTALIQSHPFYIAWWYESLGDHNDEKPKVHKPDTIVLLSATKNGFTKELTRVSQQNLLMNTRKALKEKQMPDPCWCATLDKTCQIPAVIEGPFGHEVNLDTFETVLFFTSGIGIAAQLLYMKHLAEVKEKDGSKRVALFWELQSEYHAFWVNSWMTEILSIDSSKKLIYVHIYVLGDYVSEDTQVGNKASATKGSTHRIYDHLSKDNGESWSVYDLGFDE</sequence>
<evidence type="ECO:0000313" key="13">
    <source>
        <dbReference type="Proteomes" id="UP000509510"/>
    </source>
</evidence>
<dbReference type="Proteomes" id="UP000509510">
    <property type="component" value="Chromosome V"/>
</dbReference>
<dbReference type="GO" id="GO:0006879">
    <property type="term" value="P:intracellular iron ion homeostasis"/>
    <property type="evidence" value="ECO:0007669"/>
    <property type="project" value="TreeGrafter"/>
</dbReference>
<dbReference type="EMBL" id="CP055902">
    <property type="protein sequence ID" value="QKX62572.1"/>
    <property type="molecule type" value="Genomic_DNA"/>
</dbReference>
<dbReference type="InterPro" id="IPR017927">
    <property type="entry name" value="FAD-bd_FR_type"/>
</dbReference>
<dbReference type="GO" id="GO:0005886">
    <property type="term" value="C:plasma membrane"/>
    <property type="evidence" value="ECO:0007669"/>
    <property type="project" value="TreeGrafter"/>
</dbReference>
<dbReference type="Gene3D" id="3.40.50.80">
    <property type="entry name" value="Nucleotide-binding domain of ferredoxin-NADP reductase (FNR) module"/>
    <property type="match status" value="1"/>
</dbReference>
<keyword evidence="9 10" id="KW-0472">Membrane</keyword>
<evidence type="ECO:0000313" key="12">
    <source>
        <dbReference type="EMBL" id="QKX62572.1"/>
    </source>
</evidence>
<evidence type="ECO:0000256" key="9">
    <source>
        <dbReference type="ARBA" id="ARBA00023136"/>
    </source>
</evidence>
<evidence type="ECO:0000256" key="4">
    <source>
        <dbReference type="ARBA" id="ARBA00022692"/>
    </source>
</evidence>
<dbReference type="PANTHER" id="PTHR32361">
    <property type="entry name" value="FERRIC/CUPRIC REDUCTASE TRANSMEMBRANE COMPONENT"/>
    <property type="match status" value="1"/>
</dbReference>
<protein>
    <recommendedName>
        <fullName evidence="11">FAD-binding FR-type domain-containing protein</fullName>
    </recommendedName>
</protein>
<keyword evidence="3" id="KW-0813">Transport</keyword>
<reference evidence="13" key="1">
    <citation type="submission" date="2020-06" db="EMBL/GenBank/DDBJ databases">
        <title>A chromosome-scale genome assembly of Talaromyces rugulosus W13939.</title>
        <authorList>
            <person name="Wang B."/>
            <person name="Guo L."/>
            <person name="Ye K."/>
            <person name="Wang L."/>
        </authorList>
    </citation>
    <scope>NUCLEOTIDE SEQUENCE [LARGE SCALE GENOMIC DNA]</scope>
    <source>
        <strain evidence="13">W13939</strain>
    </source>
</reference>
<keyword evidence="4 10" id="KW-0812">Transmembrane</keyword>
<keyword evidence="5" id="KW-0249">Electron transport</keyword>
<dbReference type="Pfam" id="PF08030">
    <property type="entry name" value="NAD_binding_6"/>
    <property type="match status" value="1"/>
</dbReference>
<feature type="transmembrane region" description="Helical" evidence="10">
    <location>
        <begin position="67"/>
        <end position="84"/>
    </location>
</feature>
<dbReference type="CDD" id="cd06186">
    <property type="entry name" value="NOX_Duox_like_FAD_NADP"/>
    <property type="match status" value="1"/>
</dbReference>
<evidence type="ECO:0000256" key="7">
    <source>
        <dbReference type="ARBA" id="ARBA00023002"/>
    </source>
</evidence>
<dbReference type="InterPro" id="IPR039261">
    <property type="entry name" value="FNR_nucleotide-bd"/>
</dbReference>
<comment type="subcellular location">
    <subcellularLocation>
        <location evidence="1">Membrane</location>
        <topology evidence="1">Multi-pass membrane protein</topology>
    </subcellularLocation>
</comment>
<comment type="similarity">
    <text evidence="2">Belongs to the ferric reductase (FRE) family.</text>
</comment>
<evidence type="ECO:0000256" key="5">
    <source>
        <dbReference type="ARBA" id="ARBA00022982"/>
    </source>
</evidence>
<keyword evidence="13" id="KW-1185">Reference proteome</keyword>
<dbReference type="GO" id="GO:0006826">
    <property type="term" value="P:iron ion transport"/>
    <property type="evidence" value="ECO:0007669"/>
    <property type="project" value="TreeGrafter"/>
</dbReference>
<organism evidence="12 13">
    <name type="scientific">Talaromyces rugulosus</name>
    <name type="common">Penicillium rugulosum</name>
    <dbReference type="NCBI Taxonomy" id="121627"/>
    <lineage>
        <taxon>Eukaryota</taxon>
        <taxon>Fungi</taxon>
        <taxon>Dikarya</taxon>
        <taxon>Ascomycota</taxon>
        <taxon>Pezizomycotina</taxon>
        <taxon>Eurotiomycetes</taxon>
        <taxon>Eurotiomycetidae</taxon>
        <taxon>Eurotiales</taxon>
        <taxon>Trichocomaceae</taxon>
        <taxon>Talaromyces</taxon>
        <taxon>Talaromyces sect. Islandici</taxon>
    </lineage>
</organism>
<keyword evidence="8" id="KW-0406">Ion transport</keyword>
<accession>A0A7H8R858</accession>
<dbReference type="GO" id="GO:0015677">
    <property type="term" value="P:copper ion import"/>
    <property type="evidence" value="ECO:0007669"/>
    <property type="project" value="TreeGrafter"/>
</dbReference>
<dbReference type="OrthoDB" id="4226077at2759"/>
<evidence type="ECO:0000256" key="1">
    <source>
        <dbReference type="ARBA" id="ARBA00004141"/>
    </source>
</evidence>
<name>A0A7H8R858_TALRU</name>
<dbReference type="GeneID" id="55997216"/>
<dbReference type="InterPro" id="IPR013130">
    <property type="entry name" value="Fe3_Rdtase_TM_dom"/>
</dbReference>